<keyword evidence="3" id="KW-0520">NAD</keyword>
<dbReference type="SUPFAM" id="SSF52283">
    <property type="entry name" value="Formate/glycerate dehydrogenase catalytic domain-like"/>
    <property type="match status" value="1"/>
</dbReference>
<dbReference type="PANTHER" id="PTHR42789:SF1">
    <property type="entry name" value="D-ISOMER SPECIFIC 2-HYDROXYACID DEHYDROGENASE FAMILY PROTEIN (AFU_ORTHOLOGUE AFUA_6G10090)"/>
    <property type="match status" value="1"/>
</dbReference>
<dbReference type="InterPro" id="IPR006139">
    <property type="entry name" value="D-isomer_2_OHA_DH_cat_dom"/>
</dbReference>
<dbReference type="Pfam" id="PF00389">
    <property type="entry name" value="2-Hacid_dh"/>
    <property type="match status" value="1"/>
</dbReference>
<name>A0ABX2QGI9_9HYPH</name>
<evidence type="ECO:0000256" key="4">
    <source>
        <dbReference type="RuleBase" id="RU003719"/>
    </source>
</evidence>
<organism evidence="7 8">
    <name type="scientific">Mycoplana rhizolycopersici</name>
    <dbReference type="NCBI Taxonomy" id="2746702"/>
    <lineage>
        <taxon>Bacteria</taxon>
        <taxon>Pseudomonadati</taxon>
        <taxon>Pseudomonadota</taxon>
        <taxon>Alphaproteobacteria</taxon>
        <taxon>Hyphomicrobiales</taxon>
        <taxon>Rhizobiaceae</taxon>
        <taxon>Mycoplana</taxon>
    </lineage>
</organism>
<evidence type="ECO:0000256" key="1">
    <source>
        <dbReference type="ARBA" id="ARBA00005854"/>
    </source>
</evidence>
<dbReference type="Proteomes" id="UP000659172">
    <property type="component" value="Unassembled WGS sequence"/>
</dbReference>
<dbReference type="InterPro" id="IPR006140">
    <property type="entry name" value="D-isomer_DH_NAD-bd"/>
</dbReference>
<evidence type="ECO:0000259" key="5">
    <source>
        <dbReference type="Pfam" id="PF00389"/>
    </source>
</evidence>
<evidence type="ECO:0000256" key="2">
    <source>
        <dbReference type="ARBA" id="ARBA00023002"/>
    </source>
</evidence>
<dbReference type="InterPro" id="IPR029753">
    <property type="entry name" value="D-isomer_DH_CS"/>
</dbReference>
<evidence type="ECO:0000259" key="6">
    <source>
        <dbReference type="Pfam" id="PF02826"/>
    </source>
</evidence>
<protein>
    <submittedName>
        <fullName evidence="7">Hydroxyacid dehydrogenase</fullName>
    </submittedName>
</protein>
<feature type="domain" description="D-isomer specific 2-hydroxyacid dehydrogenase NAD-binding" evidence="6">
    <location>
        <begin position="110"/>
        <end position="284"/>
    </location>
</feature>
<dbReference type="PROSITE" id="PS00671">
    <property type="entry name" value="D_2_HYDROXYACID_DH_3"/>
    <property type="match status" value="1"/>
</dbReference>
<evidence type="ECO:0000313" key="8">
    <source>
        <dbReference type="Proteomes" id="UP000659172"/>
    </source>
</evidence>
<dbReference type="PROSITE" id="PS00670">
    <property type="entry name" value="D_2_HYDROXYACID_DH_2"/>
    <property type="match status" value="1"/>
</dbReference>
<comment type="caution">
    <text evidence="7">The sequence shown here is derived from an EMBL/GenBank/DDBJ whole genome shotgun (WGS) entry which is preliminary data.</text>
</comment>
<dbReference type="SUPFAM" id="SSF51735">
    <property type="entry name" value="NAD(P)-binding Rossmann-fold domains"/>
    <property type="match status" value="1"/>
</dbReference>
<dbReference type="Gene3D" id="3.40.50.720">
    <property type="entry name" value="NAD(P)-binding Rossmann-like Domain"/>
    <property type="match status" value="2"/>
</dbReference>
<evidence type="ECO:0000256" key="3">
    <source>
        <dbReference type="ARBA" id="ARBA00023027"/>
    </source>
</evidence>
<dbReference type="InterPro" id="IPR036291">
    <property type="entry name" value="NAD(P)-bd_dom_sf"/>
</dbReference>
<sequence>MSYTIFITAPSLHPDGVAILEDAGCRLIYLEKGGDEAAVDRIMGENPVDAVISRTVNLSGKAIANCQTLKVVSKHGVGVSNIDVAAATARNIPVFVTPGANAQSVAEMALGLLLASARRIAWMDQEIKSGRWSRAQDGVELQWRTLGLVGFGQIGQRLARACLALGMKVVAYDPGFGPNSPIDGVPMMSSLDELLPLSDVLSLHIPLTAQTRGLIGRDAFAKLPDDAILINTARGEVVDEAALIDALREGKLYAAGLDTTAEEPISPGNPLLAFSNVVLTPHVGGSTPAALAAMARGAADNVLGFLSGARPPQSACVNPETMQSIKE</sequence>
<accession>A0ABX2QGI9</accession>
<reference evidence="7 8" key="1">
    <citation type="submission" date="2020-06" db="EMBL/GenBank/DDBJ databases">
        <title>Rhizobium sp.nov. isolated from the tomato plant.</title>
        <authorList>
            <person name="Thin K.K."/>
            <person name="Zhang X."/>
            <person name="He S."/>
        </authorList>
    </citation>
    <scope>NUCLEOTIDE SEQUENCE [LARGE SCALE GENOMIC DNA]</scope>
    <source>
        <strain evidence="7 8">DBTS2</strain>
    </source>
</reference>
<feature type="domain" description="D-isomer specific 2-hydroxyacid dehydrogenase catalytic" evidence="5">
    <location>
        <begin position="11"/>
        <end position="313"/>
    </location>
</feature>
<keyword evidence="8" id="KW-1185">Reference proteome</keyword>
<dbReference type="PANTHER" id="PTHR42789">
    <property type="entry name" value="D-ISOMER SPECIFIC 2-HYDROXYACID DEHYDROGENASE FAMILY PROTEIN (AFU_ORTHOLOGUE AFUA_6G10090)"/>
    <property type="match status" value="1"/>
</dbReference>
<comment type="similarity">
    <text evidence="1 4">Belongs to the D-isomer specific 2-hydroxyacid dehydrogenase family.</text>
</comment>
<evidence type="ECO:0000313" key="7">
    <source>
        <dbReference type="EMBL" id="NVP56889.1"/>
    </source>
</evidence>
<proteinExistence type="inferred from homology"/>
<dbReference type="RefSeq" id="WP_176950857.1">
    <property type="nucleotide sequence ID" value="NZ_JABXYK010000010.1"/>
</dbReference>
<dbReference type="InterPro" id="IPR050857">
    <property type="entry name" value="D-2-hydroxyacid_DH"/>
</dbReference>
<gene>
    <name evidence="7" type="ORF">HV823_16670</name>
</gene>
<dbReference type="EMBL" id="JABXYK010000010">
    <property type="protein sequence ID" value="NVP56889.1"/>
    <property type="molecule type" value="Genomic_DNA"/>
</dbReference>
<dbReference type="Pfam" id="PF02826">
    <property type="entry name" value="2-Hacid_dh_C"/>
    <property type="match status" value="1"/>
</dbReference>
<dbReference type="CDD" id="cd12173">
    <property type="entry name" value="PGDH_4"/>
    <property type="match status" value="1"/>
</dbReference>
<keyword evidence="2 4" id="KW-0560">Oxidoreductase</keyword>